<accession>A0A6A5T565</accession>
<proteinExistence type="predicted"/>
<dbReference type="Proteomes" id="UP000800038">
    <property type="component" value="Unassembled WGS sequence"/>
</dbReference>
<dbReference type="AlphaFoldDB" id="A0A6A5T565"/>
<reference evidence="1" key="1">
    <citation type="journal article" date="2020" name="Stud. Mycol.">
        <title>101 Dothideomycetes genomes: a test case for predicting lifestyles and emergence of pathogens.</title>
        <authorList>
            <person name="Haridas S."/>
            <person name="Albert R."/>
            <person name="Binder M."/>
            <person name="Bloem J."/>
            <person name="Labutti K."/>
            <person name="Salamov A."/>
            <person name="Andreopoulos B."/>
            <person name="Baker S."/>
            <person name="Barry K."/>
            <person name="Bills G."/>
            <person name="Bluhm B."/>
            <person name="Cannon C."/>
            <person name="Castanera R."/>
            <person name="Culley D."/>
            <person name="Daum C."/>
            <person name="Ezra D."/>
            <person name="Gonzalez J."/>
            <person name="Henrissat B."/>
            <person name="Kuo A."/>
            <person name="Liang C."/>
            <person name="Lipzen A."/>
            <person name="Lutzoni F."/>
            <person name="Magnuson J."/>
            <person name="Mondo S."/>
            <person name="Nolan M."/>
            <person name="Ohm R."/>
            <person name="Pangilinan J."/>
            <person name="Park H.-J."/>
            <person name="Ramirez L."/>
            <person name="Alfaro M."/>
            <person name="Sun H."/>
            <person name="Tritt A."/>
            <person name="Yoshinaga Y."/>
            <person name="Zwiers L.-H."/>
            <person name="Turgeon B."/>
            <person name="Goodwin S."/>
            <person name="Spatafora J."/>
            <person name="Crous P."/>
            <person name="Grigoriev I."/>
        </authorList>
    </citation>
    <scope>NUCLEOTIDE SEQUENCE</scope>
    <source>
        <strain evidence="1">CBS 161.51</strain>
    </source>
</reference>
<organism evidence="1 2">
    <name type="scientific">Clathrospora elynae</name>
    <dbReference type="NCBI Taxonomy" id="706981"/>
    <lineage>
        <taxon>Eukaryota</taxon>
        <taxon>Fungi</taxon>
        <taxon>Dikarya</taxon>
        <taxon>Ascomycota</taxon>
        <taxon>Pezizomycotina</taxon>
        <taxon>Dothideomycetes</taxon>
        <taxon>Pleosporomycetidae</taxon>
        <taxon>Pleosporales</taxon>
        <taxon>Diademaceae</taxon>
        <taxon>Clathrospora</taxon>
    </lineage>
</organism>
<evidence type="ECO:0000313" key="1">
    <source>
        <dbReference type="EMBL" id="KAF1944207.1"/>
    </source>
</evidence>
<sequence length="113" mass="12669">MTHRSRKPSEILGKPGILSACSAFLLLSRNKPRRSFHCNSSHRCNATLKDGKLRKFGARGARQVEMRGPFSKLGSGPCPSYTEEEHCFSDWLGLQTCYQIGNNRREKTKGLQG</sequence>
<name>A0A6A5T565_9PLEO</name>
<keyword evidence="2" id="KW-1185">Reference proteome</keyword>
<dbReference type="EMBL" id="ML976018">
    <property type="protein sequence ID" value="KAF1944207.1"/>
    <property type="molecule type" value="Genomic_DNA"/>
</dbReference>
<evidence type="ECO:0000313" key="2">
    <source>
        <dbReference type="Proteomes" id="UP000800038"/>
    </source>
</evidence>
<protein>
    <submittedName>
        <fullName evidence="1">Uncharacterized protein</fullName>
    </submittedName>
</protein>
<gene>
    <name evidence="1" type="ORF">EJ02DRAFT_103651</name>
</gene>